<comment type="caution">
    <text evidence="1">The sequence shown here is derived from an EMBL/GenBank/DDBJ whole genome shotgun (WGS) entry which is preliminary data.</text>
</comment>
<evidence type="ECO:0000313" key="2">
    <source>
        <dbReference type="Proteomes" id="UP000306319"/>
    </source>
</evidence>
<keyword evidence="1" id="KW-0378">Hydrolase</keyword>
<protein>
    <submittedName>
        <fullName evidence="1">Alpha/beta hydrolase</fullName>
    </submittedName>
</protein>
<dbReference type="Proteomes" id="UP000306319">
    <property type="component" value="Unassembled WGS sequence"/>
</dbReference>
<sequence>MNKLIIGAMALAILTSCGVRQNDSNNKTEENMEQLKLTFTPAENVRREKVHFKNRFGIELTGDMYIPTSLKAGERTHAVAVCGPFGAVKEQASGYWANHLASQGFVTMAFDPSFTGESSGEPRYVSSPDINTEDFSAAVDYLMTRDDVDPTRIGIVGICGWGGIALNAAASDTRIKATMPVTMYDMHRVNANGYFDAEDSEEARKSKREAMNAQRIKDFTSGKYALAGGLPDDRPGDDAPQFFRDYWDYYKTDRGYSVNSLNSNGGWNTTSALSWINTPILAYAGEIESPVMIMHGEKAHSRYFGEDAFKLLKGDNKQLVIVPDATHCDLYDGGADHNMIPWDTVISFLDKNLK</sequence>
<name>A0AC61RDZ6_9BACT</name>
<organism evidence="1 2">
    <name type="scientific">Lepagella muris</name>
    <dbReference type="NCBI Taxonomy" id="3032870"/>
    <lineage>
        <taxon>Bacteria</taxon>
        <taxon>Pseudomonadati</taxon>
        <taxon>Bacteroidota</taxon>
        <taxon>Bacteroidia</taxon>
        <taxon>Bacteroidales</taxon>
        <taxon>Muribaculaceae</taxon>
        <taxon>Lepagella</taxon>
    </lineage>
</organism>
<proteinExistence type="predicted"/>
<gene>
    <name evidence="1" type="ORF">E5331_09185</name>
</gene>
<accession>A0AC61RDZ6</accession>
<dbReference type="EMBL" id="SRYB01000011">
    <property type="protein sequence ID" value="TGY78736.1"/>
    <property type="molecule type" value="Genomic_DNA"/>
</dbReference>
<reference evidence="1" key="1">
    <citation type="submission" date="2019-04" db="EMBL/GenBank/DDBJ databases">
        <title>Microbes associate with the intestines of laboratory mice.</title>
        <authorList>
            <person name="Navarre W."/>
            <person name="Wong E."/>
            <person name="Huang K."/>
            <person name="Tropini C."/>
            <person name="Ng K."/>
            <person name="Yu B."/>
        </authorList>
    </citation>
    <scope>NUCLEOTIDE SEQUENCE</scope>
    <source>
        <strain evidence="1">NM04_E33</strain>
    </source>
</reference>
<keyword evidence="2" id="KW-1185">Reference proteome</keyword>
<evidence type="ECO:0000313" key="1">
    <source>
        <dbReference type="EMBL" id="TGY78736.1"/>
    </source>
</evidence>